<comment type="subunit">
    <text evidence="11">F-type ATPases have 2 components, F(1) - the catalytic core - and F(0) - the membrane proton channel. F(1) has five subunits: alpha(3), beta(3), gamma(1), delta(1), epsilon(1). F(0) has four main subunits: a(1), b(1), b'(1) and c(10-14). The alpha and beta chains form an alternating ring which encloses part of the gamma chain. F(1) is attached to F(0) by a central stalk formed by the gamma and epsilon chains, while a peripheral stalk is formed by the delta, b and b' chains.</text>
</comment>
<evidence type="ECO:0000313" key="14">
    <source>
        <dbReference type="EMBL" id="HGG00885.1"/>
    </source>
</evidence>
<evidence type="ECO:0000256" key="12">
    <source>
        <dbReference type="RuleBase" id="RU003848"/>
    </source>
</evidence>
<dbReference type="HAMAP" id="MF_01398">
    <property type="entry name" value="ATP_synth_b_bprime"/>
    <property type="match status" value="1"/>
</dbReference>
<evidence type="ECO:0000256" key="10">
    <source>
        <dbReference type="ARBA" id="ARBA00037847"/>
    </source>
</evidence>
<accession>A0A7C3ZK53</accession>
<comment type="function">
    <text evidence="11">Component of the F(0) channel, it forms part of the peripheral stalk, linking F(1) to F(0).</text>
</comment>
<keyword evidence="11" id="KW-0793">Thylakoid</keyword>
<proteinExistence type="inferred from homology"/>
<evidence type="ECO:0000256" key="4">
    <source>
        <dbReference type="ARBA" id="ARBA00022781"/>
    </source>
</evidence>
<keyword evidence="3 11" id="KW-0812">Transmembrane</keyword>
<dbReference type="PANTHER" id="PTHR34264">
    <property type="entry name" value="ATP SYNTHASE SUBUNIT B, CHLOROPLASTIC"/>
    <property type="match status" value="1"/>
</dbReference>
<comment type="subcellular location">
    <subcellularLocation>
        <location evidence="11">Cellular thylakoid membrane</location>
        <topology evidence="11">Single-pass membrane protein</topology>
    </subcellularLocation>
    <subcellularLocation>
        <location evidence="10">Endomembrane system</location>
        <topology evidence="10">Single-pass membrane protein</topology>
    </subcellularLocation>
</comment>
<keyword evidence="6 11" id="KW-0406">Ion transport</keyword>
<sequence length="178" mass="19222">MGSFWMLAHAEAASESGFGLNPDLLETNIFNLVIVIGVLFYFGRQVVGNILSERRSRIETAIGEAEKRQKDAAAALAVQQQKLTQAQAEAERIKAEAAQRAAAAKEAILAQAKADVERLRAEAVQDLSAARERAIAELRARVTAIALEKVEGQLKSQLDEGKQQKLVDRSIASIGGGR</sequence>
<evidence type="ECO:0000256" key="9">
    <source>
        <dbReference type="ARBA" id="ARBA00025198"/>
    </source>
</evidence>
<reference evidence="14" key="1">
    <citation type="journal article" date="2020" name="mSystems">
        <title>Genome- and Community-Level Interaction Insights into Carbon Utilization and Element Cycling Functions of Hydrothermarchaeota in Hydrothermal Sediment.</title>
        <authorList>
            <person name="Zhou Z."/>
            <person name="Liu Y."/>
            <person name="Xu W."/>
            <person name="Pan J."/>
            <person name="Luo Z.H."/>
            <person name="Li M."/>
        </authorList>
    </citation>
    <scope>NUCLEOTIDE SEQUENCE [LARGE SCALE GENOMIC DNA]</scope>
    <source>
        <strain evidence="14">SpSt-374</strain>
    </source>
</reference>
<comment type="function">
    <text evidence="9 11">F(1)F(0) ATP synthase produces ATP from ADP in the presence of a proton or sodium gradient. F-type ATPases consist of two structural domains, F(1) containing the extramembraneous catalytic core and F(0) containing the membrane proton channel, linked together by a central stalk and a peripheral stalk. During catalysis, ATP synthesis in the catalytic domain of F(1) is coupled via a rotary mechanism of the central stalk subunits to proton translocation.</text>
</comment>
<evidence type="ECO:0000256" key="8">
    <source>
        <dbReference type="ARBA" id="ARBA00023310"/>
    </source>
</evidence>
<comment type="similarity">
    <text evidence="11 12">Belongs to the ATPase B chain family.</text>
</comment>
<dbReference type="PANTHER" id="PTHR34264:SF3">
    <property type="entry name" value="ATP SYNTHASE SUBUNIT B, CHLOROPLASTIC"/>
    <property type="match status" value="1"/>
</dbReference>
<evidence type="ECO:0000256" key="2">
    <source>
        <dbReference type="ARBA" id="ARBA00022547"/>
    </source>
</evidence>
<dbReference type="NCBIfam" id="NF005606">
    <property type="entry name" value="PRK07352.1"/>
    <property type="match status" value="1"/>
</dbReference>
<keyword evidence="2 11" id="KW-0138">CF(0)</keyword>
<dbReference type="AlphaFoldDB" id="A0A7C3ZK53"/>
<keyword evidence="1 11" id="KW-0813">Transport</keyword>
<keyword evidence="4 11" id="KW-0375">Hydrogen ion transport</keyword>
<name>A0A7C3ZK53_9CYAN</name>
<dbReference type="Pfam" id="PF00430">
    <property type="entry name" value="ATP-synt_B"/>
    <property type="match status" value="1"/>
</dbReference>
<dbReference type="EMBL" id="DSPX01000095">
    <property type="protein sequence ID" value="HGG00885.1"/>
    <property type="molecule type" value="Genomic_DNA"/>
</dbReference>
<keyword evidence="13" id="KW-0175">Coiled coil</keyword>
<dbReference type="GO" id="GO:0031676">
    <property type="term" value="C:plasma membrane-derived thylakoid membrane"/>
    <property type="evidence" value="ECO:0007669"/>
    <property type="project" value="UniProtKB-SubCell"/>
</dbReference>
<evidence type="ECO:0000256" key="6">
    <source>
        <dbReference type="ARBA" id="ARBA00023065"/>
    </source>
</evidence>
<gene>
    <name evidence="11" type="primary">atpF</name>
    <name evidence="14" type="ORF">ENR15_09600</name>
</gene>
<evidence type="ECO:0000256" key="1">
    <source>
        <dbReference type="ARBA" id="ARBA00022448"/>
    </source>
</evidence>
<feature type="coiled-coil region" evidence="13">
    <location>
        <begin position="76"/>
        <end position="133"/>
    </location>
</feature>
<feature type="transmembrane region" description="Helical" evidence="11">
    <location>
        <begin position="29"/>
        <end position="47"/>
    </location>
</feature>
<evidence type="ECO:0000256" key="13">
    <source>
        <dbReference type="SAM" id="Coils"/>
    </source>
</evidence>
<dbReference type="GO" id="GO:0046933">
    <property type="term" value="F:proton-transporting ATP synthase activity, rotational mechanism"/>
    <property type="evidence" value="ECO:0007669"/>
    <property type="project" value="UniProtKB-UniRule"/>
</dbReference>
<dbReference type="GO" id="GO:0012505">
    <property type="term" value="C:endomembrane system"/>
    <property type="evidence" value="ECO:0007669"/>
    <property type="project" value="UniProtKB-SubCell"/>
</dbReference>
<evidence type="ECO:0000256" key="5">
    <source>
        <dbReference type="ARBA" id="ARBA00022989"/>
    </source>
</evidence>
<evidence type="ECO:0000256" key="7">
    <source>
        <dbReference type="ARBA" id="ARBA00023136"/>
    </source>
</evidence>
<comment type="caution">
    <text evidence="14">The sequence shown here is derived from an EMBL/GenBank/DDBJ whole genome shotgun (WGS) entry which is preliminary data.</text>
</comment>
<keyword evidence="5 11" id="KW-1133">Transmembrane helix</keyword>
<dbReference type="GO" id="GO:0045259">
    <property type="term" value="C:proton-transporting ATP synthase complex"/>
    <property type="evidence" value="ECO:0007669"/>
    <property type="project" value="UniProtKB-KW"/>
</dbReference>
<keyword evidence="8 11" id="KW-0066">ATP synthesis</keyword>
<organism evidence="14">
    <name type="scientific">Planktothricoides sp. SpSt-374</name>
    <dbReference type="NCBI Taxonomy" id="2282167"/>
    <lineage>
        <taxon>Bacteria</taxon>
        <taxon>Bacillati</taxon>
        <taxon>Cyanobacteriota</taxon>
        <taxon>Cyanophyceae</taxon>
        <taxon>Oscillatoriophycideae</taxon>
        <taxon>Oscillatoriales</taxon>
        <taxon>Oscillatoriaceae</taxon>
        <taxon>Planktothricoides</taxon>
    </lineage>
</organism>
<keyword evidence="7 11" id="KW-0472">Membrane</keyword>
<dbReference type="CDD" id="cd06503">
    <property type="entry name" value="ATP-synt_Fo_b"/>
    <property type="match status" value="1"/>
</dbReference>
<evidence type="ECO:0000256" key="3">
    <source>
        <dbReference type="ARBA" id="ARBA00022692"/>
    </source>
</evidence>
<dbReference type="InterPro" id="IPR002146">
    <property type="entry name" value="ATP_synth_b/b'su_bac/chlpt"/>
</dbReference>
<evidence type="ECO:0000256" key="11">
    <source>
        <dbReference type="HAMAP-Rule" id="MF_01398"/>
    </source>
</evidence>
<protein>
    <recommendedName>
        <fullName evidence="11">ATP synthase subunit b</fullName>
    </recommendedName>
    <alternativeName>
        <fullName evidence="11">ATP synthase F(0) sector subunit b</fullName>
    </alternativeName>
    <alternativeName>
        <fullName evidence="11">ATPase subunit I</fullName>
    </alternativeName>
    <alternativeName>
        <fullName evidence="11">F-type ATPase subunit b</fullName>
        <shortName evidence="11">F-ATPase subunit b</shortName>
    </alternativeName>
</protein>